<evidence type="ECO:0000313" key="4">
    <source>
        <dbReference type="EMBL" id="KAG9448681.1"/>
    </source>
</evidence>
<dbReference type="GO" id="GO:0005739">
    <property type="term" value="C:mitochondrion"/>
    <property type="evidence" value="ECO:0007669"/>
    <property type="project" value="UniProtKB-ARBA"/>
</dbReference>
<dbReference type="InterPro" id="IPR011990">
    <property type="entry name" value="TPR-like_helical_dom_sf"/>
</dbReference>
<reference evidence="4 5" key="1">
    <citation type="submission" date="2021-07" db="EMBL/GenBank/DDBJ databases">
        <title>The Aristolochia fimbriata genome: insights into angiosperm evolution, floral development and chemical biosynthesis.</title>
        <authorList>
            <person name="Jiao Y."/>
        </authorList>
    </citation>
    <scope>NUCLEOTIDE SEQUENCE [LARGE SCALE GENOMIC DNA]</scope>
    <source>
        <strain evidence="4">IBCAS-2021</strain>
        <tissue evidence="4">Leaf</tissue>
    </source>
</reference>
<dbReference type="FunFam" id="1.25.40.10:FF:000670">
    <property type="entry name" value="Pentatricopeptide repeat-containing protein"/>
    <property type="match status" value="1"/>
</dbReference>
<dbReference type="FunFam" id="1.25.40.10:FF:000031">
    <property type="entry name" value="Pentatricopeptide repeat-containing protein mitochondrial"/>
    <property type="match status" value="1"/>
</dbReference>
<dbReference type="PROSITE" id="PS51375">
    <property type="entry name" value="PPR"/>
    <property type="match status" value="9"/>
</dbReference>
<accession>A0AAV7ELY2</accession>
<evidence type="ECO:0000313" key="5">
    <source>
        <dbReference type="Proteomes" id="UP000825729"/>
    </source>
</evidence>
<feature type="repeat" description="PPR" evidence="3">
    <location>
        <begin position="255"/>
        <end position="289"/>
    </location>
</feature>
<feature type="repeat" description="PPR" evidence="3">
    <location>
        <begin position="558"/>
        <end position="592"/>
    </location>
</feature>
<feature type="repeat" description="PPR" evidence="3">
    <location>
        <begin position="527"/>
        <end position="557"/>
    </location>
</feature>
<evidence type="ECO:0000256" key="3">
    <source>
        <dbReference type="PROSITE-ProRule" id="PRU00708"/>
    </source>
</evidence>
<feature type="repeat" description="PPR" evidence="3">
    <location>
        <begin position="356"/>
        <end position="390"/>
    </location>
</feature>
<dbReference type="Pfam" id="PF13041">
    <property type="entry name" value="PPR_2"/>
    <property type="match status" value="4"/>
</dbReference>
<evidence type="ECO:0000256" key="2">
    <source>
        <dbReference type="ARBA" id="ARBA00061659"/>
    </source>
</evidence>
<dbReference type="Proteomes" id="UP000825729">
    <property type="component" value="Unassembled WGS sequence"/>
</dbReference>
<name>A0AAV7ELY2_ARIFI</name>
<dbReference type="PANTHER" id="PTHR47926:SF406">
    <property type="entry name" value="REPEAT (PPR) SUPERFAMILY PROTEIN, PUTATIVE-RELATED"/>
    <property type="match status" value="1"/>
</dbReference>
<dbReference type="InterPro" id="IPR002885">
    <property type="entry name" value="PPR_rpt"/>
</dbReference>
<comment type="similarity">
    <text evidence="2">Belongs to the PPR family. PCMP-E subfamily.</text>
</comment>
<proteinExistence type="inferred from homology"/>
<protein>
    <recommendedName>
        <fullName evidence="6">Pentatricopeptide repeat-containing protein</fullName>
    </recommendedName>
</protein>
<keyword evidence="5" id="KW-1185">Reference proteome</keyword>
<dbReference type="SUPFAM" id="SSF48452">
    <property type="entry name" value="TPR-like"/>
    <property type="match status" value="1"/>
</dbReference>
<dbReference type="FunFam" id="1.25.40.10:FF:000669">
    <property type="entry name" value="Pentatricopeptide repeat-containing protein At4g33990"/>
    <property type="match status" value="1"/>
</dbReference>
<feature type="repeat" description="PPR" evidence="3">
    <location>
        <begin position="22"/>
        <end position="52"/>
    </location>
</feature>
<sequence length="805" mass="90644">MYIKCSEMDYAHKVFNQMALRDTVSWNAILFGYSGCGLMGLAQDLFDSMPERDVISWNSLICGYLQNGNHWKALELFLEMEQMGVKLDHTTFAVIFKLCSSIENLELGIQMHALAVRTGFDRDVVTGSALVDMYAKCKRLEESTLLFSEMQEKNSVSWSAIIAGHVHNDELIRSLEVFKEMQTAGVGASQSSYASVFRSCAGLSFLYLGRQLHAHSLKTNFSSDTIVGTAVLDMYAKSNGMDDARKIFYLLPKRNMQSWNAIIIGHARNDQNWEALQLFQLMQRCGFGTDEVSLSGVFSACAGVEGYLEGSQIHGLAIKLNLESGTCVSNAILDMYGKCRALPEACRVFYDMRIRDSVSWNAIIAAYEQNGQNQETLLHYDQMLSWGMEPDVFTYGSVLKACASLQDMERGKEVHNRIIKSGFSMDSFVGSTLVDMYCKSGNVEAAEKIHNRIGMQTIVSWNAVISGYVTEKRSEEAQDIFSKMLVKGLKPDNFTYATILDTCANIATVELGKQIHSQIIKHKLQTDVYIGSTLVDMYSKCGNMQDSLLMFEKMKERDFVSWNAVICGYSQHGLGIKAIDMFERMQLENVKPNHATFIAVLRACGYVGMFEEGIRYFTSMLHHYGLDPQLEHYSCMVDIIGRSRGVHDALKFILEMPFEPDIVIWRALLSVCKIHGNVEVAEHAAKSILQLDPEDSAAYILLSNIYAEAGKWEEVSNMRRVMRYNRLKKEPGCSWIEVKNELHTFLVGDKAHPQCEVIYEMLDVLVGEMQWCDPRDTDTHNDEEILTIGNHVRGKAHGSGSVKIP</sequence>
<gene>
    <name evidence="4" type="ORF">H6P81_008646</name>
</gene>
<feature type="repeat" description="PPR" evidence="3">
    <location>
        <begin position="457"/>
        <end position="491"/>
    </location>
</feature>
<comment type="caution">
    <text evidence="4">The sequence shown here is derived from an EMBL/GenBank/DDBJ whole genome shotgun (WGS) entry which is preliminary data.</text>
</comment>
<dbReference type="EMBL" id="JAINDJ010000004">
    <property type="protein sequence ID" value="KAG9448681.1"/>
    <property type="molecule type" value="Genomic_DNA"/>
</dbReference>
<dbReference type="FunFam" id="1.25.40.10:FF:000205">
    <property type="entry name" value="Pentatricopeptide repeat-containing protein, mitochondrial"/>
    <property type="match status" value="1"/>
</dbReference>
<organism evidence="4 5">
    <name type="scientific">Aristolochia fimbriata</name>
    <name type="common">White veined hardy Dutchman's pipe vine</name>
    <dbReference type="NCBI Taxonomy" id="158543"/>
    <lineage>
        <taxon>Eukaryota</taxon>
        <taxon>Viridiplantae</taxon>
        <taxon>Streptophyta</taxon>
        <taxon>Embryophyta</taxon>
        <taxon>Tracheophyta</taxon>
        <taxon>Spermatophyta</taxon>
        <taxon>Magnoliopsida</taxon>
        <taxon>Magnoliidae</taxon>
        <taxon>Piperales</taxon>
        <taxon>Aristolochiaceae</taxon>
        <taxon>Aristolochia</taxon>
    </lineage>
</organism>
<dbReference type="GO" id="GO:0003723">
    <property type="term" value="F:RNA binding"/>
    <property type="evidence" value="ECO:0007669"/>
    <property type="project" value="InterPro"/>
</dbReference>
<dbReference type="Pfam" id="PF20431">
    <property type="entry name" value="E_motif"/>
    <property type="match status" value="1"/>
</dbReference>
<dbReference type="Pfam" id="PF01535">
    <property type="entry name" value="PPR"/>
    <property type="match status" value="5"/>
</dbReference>
<dbReference type="FunFam" id="1.25.40.10:FF:000196">
    <property type="entry name" value="Pentatricopeptide repeat-containing protein At4g14850"/>
    <property type="match status" value="1"/>
</dbReference>
<dbReference type="InterPro" id="IPR046848">
    <property type="entry name" value="E_motif"/>
</dbReference>
<feature type="repeat" description="PPR" evidence="3">
    <location>
        <begin position="391"/>
        <end position="425"/>
    </location>
</feature>
<feature type="repeat" description="PPR" evidence="3">
    <location>
        <begin position="123"/>
        <end position="157"/>
    </location>
</feature>
<dbReference type="GO" id="GO:0009451">
    <property type="term" value="P:RNA modification"/>
    <property type="evidence" value="ECO:0007669"/>
    <property type="project" value="InterPro"/>
</dbReference>
<dbReference type="Gene3D" id="1.25.40.10">
    <property type="entry name" value="Tetratricopeptide repeat domain"/>
    <property type="match status" value="7"/>
</dbReference>
<dbReference type="FunFam" id="1.25.40.10:FF:000366">
    <property type="entry name" value="Pentatricopeptide (PPR) repeat-containing protein"/>
    <property type="match status" value="1"/>
</dbReference>
<dbReference type="InterPro" id="IPR046960">
    <property type="entry name" value="PPR_At4g14850-like_plant"/>
</dbReference>
<evidence type="ECO:0008006" key="6">
    <source>
        <dbReference type="Google" id="ProtNLM"/>
    </source>
</evidence>
<dbReference type="NCBIfam" id="TIGR00756">
    <property type="entry name" value="PPR"/>
    <property type="match status" value="5"/>
</dbReference>
<dbReference type="AlphaFoldDB" id="A0AAV7ELY2"/>
<keyword evidence="1" id="KW-0677">Repeat</keyword>
<feature type="repeat" description="PPR" evidence="3">
    <location>
        <begin position="53"/>
        <end position="87"/>
    </location>
</feature>
<dbReference type="PANTHER" id="PTHR47926">
    <property type="entry name" value="PENTATRICOPEPTIDE REPEAT-CONTAINING PROTEIN"/>
    <property type="match status" value="1"/>
</dbReference>
<evidence type="ECO:0000256" key="1">
    <source>
        <dbReference type="ARBA" id="ARBA00022737"/>
    </source>
</evidence>